<accession>A0A814T9U1</accession>
<comment type="caution">
    <text evidence="1">The sequence shown here is derived from an EMBL/GenBank/DDBJ whole genome shotgun (WGS) entry which is preliminary data.</text>
</comment>
<protein>
    <submittedName>
        <fullName evidence="1">Uncharacterized protein</fullName>
    </submittedName>
</protein>
<dbReference type="AlphaFoldDB" id="A0A814T9U1"/>
<evidence type="ECO:0000313" key="2">
    <source>
        <dbReference type="Proteomes" id="UP000663879"/>
    </source>
</evidence>
<gene>
    <name evidence="1" type="ORF">OXX778_LOCUS23446</name>
</gene>
<sequence>MDETTIYLDPPSNYTFSEKEVKRVKAK</sequence>
<dbReference type="EMBL" id="CAJNOC010012779">
    <property type="protein sequence ID" value="CAF1155423.1"/>
    <property type="molecule type" value="Genomic_DNA"/>
</dbReference>
<organism evidence="1 2">
    <name type="scientific">Brachionus calyciflorus</name>
    <dbReference type="NCBI Taxonomy" id="104777"/>
    <lineage>
        <taxon>Eukaryota</taxon>
        <taxon>Metazoa</taxon>
        <taxon>Spiralia</taxon>
        <taxon>Gnathifera</taxon>
        <taxon>Rotifera</taxon>
        <taxon>Eurotatoria</taxon>
        <taxon>Monogononta</taxon>
        <taxon>Pseudotrocha</taxon>
        <taxon>Ploima</taxon>
        <taxon>Brachionidae</taxon>
        <taxon>Brachionus</taxon>
    </lineage>
</organism>
<feature type="non-terminal residue" evidence="1">
    <location>
        <position position="27"/>
    </location>
</feature>
<name>A0A814T9U1_9BILA</name>
<reference evidence="1" key="1">
    <citation type="submission" date="2021-02" db="EMBL/GenBank/DDBJ databases">
        <authorList>
            <person name="Nowell W R."/>
        </authorList>
    </citation>
    <scope>NUCLEOTIDE SEQUENCE</scope>
    <source>
        <strain evidence="1">Ploen Becks lab</strain>
    </source>
</reference>
<proteinExistence type="predicted"/>
<dbReference type="Proteomes" id="UP000663879">
    <property type="component" value="Unassembled WGS sequence"/>
</dbReference>
<evidence type="ECO:0000313" key="1">
    <source>
        <dbReference type="EMBL" id="CAF1155423.1"/>
    </source>
</evidence>
<keyword evidence="2" id="KW-1185">Reference proteome</keyword>